<protein>
    <submittedName>
        <fullName evidence="1">Uncharacterized protein</fullName>
    </submittedName>
</protein>
<gene>
    <name evidence="1" type="ORF">PS655_06052</name>
</gene>
<sequence>MGIASAQTKTDLIACLVVVRINDPRLRPAVIALSDRLKIAAGKRPNINAVDRITLLRS</sequence>
<evidence type="ECO:0000313" key="1">
    <source>
        <dbReference type="EMBL" id="VVN48087.1"/>
    </source>
</evidence>
<evidence type="ECO:0000313" key="2">
    <source>
        <dbReference type="Proteomes" id="UP000327167"/>
    </source>
</evidence>
<organism evidence="1 2">
    <name type="scientific">Pseudomonas fluorescens</name>
    <dbReference type="NCBI Taxonomy" id="294"/>
    <lineage>
        <taxon>Bacteria</taxon>
        <taxon>Pseudomonadati</taxon>
        <taxon>Pseudomonadota</taxon>
        <taxon>Gammaproteobacteria</taxon>
        <taxon>Pseudomonadales</taxon>
        <taxon>Pseudomonadaceae</taxon>
        <taxon>Pseudomonas</taxon>
    </lineage>
</organism>
<reference evidence="1 2" key="1">
    <citation type="submission" date="2019-09" db="EMBL/GenBank/DDBJ databases">
        <authorList>
            <person name="Chandra G."/>
            <person name="Truman W A."/>
        </authorList>
    </citation>
    <scope>NUCLEOTIDE SEQUENCE [LARGE SCALE GENOMIC DNA]</scope>
    <source>
        <strain evidence="1">PS655</strain>
    </source>
</reference>
<dbReference type="AlphaFoldDB" id="A0A5E6Y4X7"/>
<proteinExistence type="predicted"/>
<dbReference type="Proteomes" id="UP000327167">
    <property type="component" value="Unassembled WGS sequence"/>
</dbReference>
<dbReference type="EMBL" id="CABVHJ010000048">
    <property type="protein sequence ID" value="VVN48087.1"/>
    <property type="molecule type" value="Genomic_DNA"/>
</dbReference>
<accession>A0A5E6Y4X7</accession>
<name>A0A5E6Y4X7_PSEFL</name>